<evidence type="ECO:0000313" key="3">
    <source>
        <dbReference type="EMBL" id="AGT11017.1"/>
    </source>
</evidence>
<feature type="transmembrane region" description="Helical" evidence="2">
    <location>
        <begin position="106"/>
        <end position="127"/>
    </location>
</feature>
<organism evidence="3 4">
    <name type="scientific">Paracoccus aminophilus JCM 7686</name>
    <dbReference type="NCBI Taxonomy" id="1367847"/>
    <lineage>
        <taxon>Bacteria</taxon>
        <taxon>Pseudomonadati</taxon>
        <taxon>Pseudomonadota</taxon>
        <taxon>Alphaproteobacteria</taxon>
        <taxon>Rhodobacterales</taxon>
        <taxon>Paracoccaceae</taxon>
        <taxon>Paracoccus</taxon>
    </lineage>
</organism>
<reference evidence="3 4" key="1">
    <citation type="journal article" date="2014" name="BMC Genomics">
        <title>Architecture and functions of a multipartite genome of the methylotrophic bacterium Paracoccus aminophilus JCM 7686, containing primary and secondary chromids.</title>
        <authorList>
            <person name="Dziewit L."/>
            <person name="Czarnecki J."/>
            <person name="Wibberg D."/>
            <person name="Radlinska M."/>
            <person name="Mrozek P."/>
            <person name="Szymczak M."/>
            <person name="Schluter A."/>
            <person name="Puhler A."/>
            <person name="Bartosik D."/>
        </authorList>
    </citation>
    <scope>NUCLEOTIDE SEQUENCE [LARGE SCALE GENOMIC DNA]</scope>
    <source>
        <strain evidence="3">JCM 7686</strain>
        <plasmid evidence="4">Plasmid pAMI4</plasmid>
    </source>
</reference>
<dbReference type="HOGENOM" id="CLU_063844_1_0_5"/>
<dbReference type="AlphaFoldDB" id="S5Y0G4"/>
<feature type="transmembrane region" description="Helical" evidence="2">
    <location>
        <begin position="21"/>
        <end position="46"/>
    </location>
</feature>
<proteinExistence type="predicted"/>
<dbReference type="EMBL" id="CP006652">
    <property type="protein sequence ID" value="AGT11017.1"/>
    <property type="molecule type" value="Genomic_DNA"/>
</dbReference>
<feature type="coiled-coil region" evidence="1">
    <location>
        <begin position="279"/>
        <end position="313"/>
    </location>
</feature>
<evidence type="ECO:0000256" key="1">
    <source>
        <dbReference type="SAM" id="Coils"/>
    </source>
</evidence>
<feature type="transmembrane region" description="Helical" evidence="2">
    <location>
        <begin position="58"/>
        <end position="85"/>
    </location>
</feature>
<accession>S5Y0G4</accession>
<keyword evidence="2" id="KW-0472">Membrane</keyword>
<dbReference type="RefSeq" id="WP_020952501.1">
    <property type="nucleotide sequence ID" value="NC_022049.1"/>
</dbReference>
<keyword evidence="3" id="KW-0614">Plasmid</keyword>
<name>S5Y0G4_PARAH</name>
<dbReference type="OrthoDB" id="7032238at2"/>
<evidence type="ECO:0000256" key="2">
    <source>
        <dbReference type="SAM" id="Phobius"/>
    </source>
</evidence>
<geneLocation type="plasmid" evidence="3 4">
    <name>pAMI4</name>
</geneLocation>
<keyword evidence="1" id="KW-0175">Coiled coil</keyword>
<protein>
    <submittedName>
        <fullName evidence="3">Uncharacterized protein</fullName>
    </submittedName>
</protein>
<evidence type="ECO:0000313" key="4">
    <source>
        <dbReference type="Proteomes" id="UP000015480"/>
    </source>
</evidence>
<keyword evidence="4" id="KW-1185">Reference proteome</keyword>
<gene>
    <name evidence="3" type="ORF">JCM7686_pAMI4p329</name>
</gene>
<feature type="transmembrane region" description="Helical" evidence="2">
    <location>
        <begin position="320"/>
        <end position="342"/>
    </location>
</feature>
<dbReference type="eggNOG" id="COG4694">
    <property type="taxonomic scope" value="Bacteria"/>
</dbReference>
<dbReference type="Proteomes" id="UP000015480">
    <property type="component" value="Plasmid pAMI4"/>
</dbReference>
<dbReference type="PATRIC" id="fig|1367847.3.peg.3978"/>
<dbReference type="KEGG" id="pami:JCM7686_pAMI4p329"/>
<sequence>MAEINTGGPTLPSSDRGYVDFGAIIAGTVVAVGASLVFGAFAAALGLGSFSFDDNGGISTFVLILTALFAVISLVVVYLLGGYIAGRLRRRVEVANSDEVRVRDGLHGLVVWGLGAILSALMVSGAVTGAVKTVGAVAGTAVEATGSAVGGALQGAGQLAGGVVSGVGGAIGGVAQGAGQAVAPTLQDALPSGLSSNPLDYVSDSLLRPANTVPGPTTGEPGNAKEEISQILINLVRTGEISDEDKAYLKQVVAAQTGLSTSEVDKRVDEAQARAIAIRDAAQKKVDEAKAQIEQLKADAAKAADDAKEKAAQAAEHARIAGILSAFLLAASTIIAAAAAYIGAVRGGEHRDDGRIWGGLSHRRR</sequence>
<keyword evidence="2" id="KW-0812">Transmembrane</keyword>
<keyword evidence="2" id="KW-1133">Transmembrane helix</keyword>